<name>A0A926I671_9FIRM</name>
<evidence type="ECO:0000313" key="2">
    <source>
        <dbReference type="Proteomes" id="UP000610760"/>
    </source>
</evidence>
<dbReference type="EMBL" id="JACRSV010000001">
    <property type="protein sequence ID" value="MBC8559605.1"/>
    <property type="molecule type" value="Genomic_DNA"/>
</dbReference>
<evidence type="ECO:0000313" key="1">
    <source>
        <dbReference type="EMBL" id="MBC8559605.1"/>
    </source>
</evidence>
<protein>
    <submittedName>
        <fullName evidence="1">Uncharacterized protein</fullName>
    </submittedName>
</protein>
<keyword evidence="2" id="KW-1185">Reference proteome</keyword>
<comment type="caution">
    <text evidence="1">The sequence shown here is derived from an EMBL/GenBank/DDBJ whole genome shotgun (WGS) entry which is preliminary data.</text>
</comment>
<dbReference type="RefSeq" id="WP_249294497.1">
    <property type="nucleotide sequence ID" value="NZ_JACRSV010000001.1"/>
</dbReference>
<organism evidence="1 2">
    <name type="scientific">Fumia xinanensis</name>
    <dbReference type="NCBI Taxonomy" id="2763659"/>
    <lineage>
        <taxon>Bacteria</taxon>
        <taxon>Bacillati</taxon>
        <taxon>Bacillota</taxon>
        <taxon>Clostridia</taxon>
        <taxon>Eubacteriales</taxon>
        <taxon>Oscillospiraceae</taxon>
        <taxon>Fumia</taxon>
    </lineage>
</organism>
<reference evidence="1" key="1">
    <citation type="submission" date="2020-08" db="EMBL/GenBank/DDBJ databases">
        <title>Genome public.</title>
        <authorList>
            <person name="Liu C."/>
            <person name="Sun Q."/>
        </authorList>
    </citation>
    <scope>NUCLEOTIDE SEQUENCE</scope>
    <source>
        <strain evidence="1">NSJ-33</strain>
    </source>
</reference>
<sequence>MLIAAVMLLGLAGCTIGVPRSEYEKVVSERDALQAQIDSASFGGDDGYSDGPETDWDSVGRASIILSDHQWQYELVETGGDYVYVKLTNDSGLTCDEIKVTAVFYDGADMVSTDYNYYQVIPDGRTLFFPIEKPSDDYYNLIPYSKVEVSVTAQPDEGYYADCSAEIETTYNRGADGIMIKCRNNGDKAVERVIYQVVYYNNKGGVVTVEETYNDEAIAAGSSQVMSAYEPYDWSVGTLPYDRYEVYLAMAVCEP</sequence>
<dbReference type="Proteomes" id="UP000610760">
    <property type="component" value="Unassembled WGS sequence"/>
</dbReference>
<gene>
    <name evidence="1" type="ORF">H8710_05900</name>
</gene>
<dbReference type="AlphaFoldDB" id="A0A926I671"/>
<proteinExistence type="predicted"/>
<accession>A0A926I671</accession>